<evidence type="ECO:0008006" key="5">
    <source>
        <dbReference type="Google" id="ProtNLM"/>
    </source>
</evidence>
<feature type="transmembrane region" description="Helical" evidence="2">
    <location>
        <begin position="62"/>
        <end position="82"/>
    </location>
</feature>
<keyword evidence="4" id="KW-1185">Reference proteome</keyword>
<organism evidence="3 4">
    <name type="scientific">Cymbomonas tetramitiformis</name>
    <dbReference type="NCBI Taxonomy" id="36881"/>
    <lineage>
        <taxon>Eukaryota</taxon>
        <taxon>Viridiplantae</taxon>
        <taxon>Chlorophyta</taxon>
        <taxon>Pyramimonadophyceae</taxon>
        <taxon>Pyramimonadales</taxon>
        <taxon>Pyramimonadaceae</taxon>
        <taxon>Cymbomonas</taxon>
    </lineage>
</organism>
<dbReference type="AlphaFoldDB" id="A0AAE0CE18"/>
<gene>
    <name evidence="3" type="ORF">CYMTET_37381</name>
</gene>
<evidence type="ECO:0000313" key="3">
    <source>
        <dbReference type="EMBL" id="KAK3253382.1"/>
    </source>
</evidence>
<feature type="region of interest" description="Disordered" evidence="1">
    <location>
        <begin position="94"/>
        <end position="115"/>
    </location>
</feature>
<feature type="region of interest" description="Disordered" evidence="1">
    <location>
        <begin position="1"/>
        <end position="52"/>
    </location>
</feature>
<dbReference type="EMBL" id="LGRX02024847">
    <property type="protein sequence ID" value="KAK3253382.1"/>
    <property type="molecule type" value="Genomic_DNA"/>
</dbReference>
<proteinExistence type="predicted"/>
<accession>A0AAE0CE18</accession>
<keyword evidence="2" id="KW-1133">Transmembrane helix</keyword>
<keyword evidence="2" id="KW-0812">Transmembrane</keyword>
<evidence type="ECO:0000256" key="2">
    <source>
        <dbReference type="SAM" id="Phobius"/>
    </source>
</evidence>
<feature type="compositionally biased region" description="Polar residues" evidence="1">
    <location>
        <begin position="17"/>
        <end position="32"/>
    </location>
</feature>
<feature type="compositionally biased region" description="Low complexity" evidence="1">
    <location>
        <begin position="106"/>
        <end position="115"/>
    </location>
</feature>
<comment type="caution">
    <text evidence="3">The sequence shown here is derived from an EMBL/GenBank/DDBJ whole genome shotgun (WGS) entry which is preliminary data.</text>
</comment>
<evidence type="ECO:0000313" key="4">
    <source>
        <dbReference type="Proteomes" id="UP001190700"/>
    </source>
</evidence>
<feature type="compositionally biased region" description="Basic residues" evidence="1">
    <location>
        <begin position="39"/>
        <end position="50"/>
    </location>
</feature>
<protein>
    <recommendedName>
        <fullName evidence="5">Transmembrane protein</fullName>
    </recommendedName>
</protein>
<reference evidence="3 4" key="1">
    <citation type="journal article" date="2015" name="Genome Biol. Evol.">
        <title>Comparative Genomics of a Bacterivorous Green Alga Reveals Evolutionary Causalities and Consequences of Phago-Mixotrophic Mode of Nutrition.</title>
        <authorList>
            <person name="Burns J.A."/>
            <person name="Paasch A."/>
            <person name="Narechania A."/>
            <person name="Kim E."/>
        </authorList>
    </citation>
    <scope>NUCLEOTIDE SEQUENCE [LARGE SCALE GENOMIC DNA]</scope>
    <source>
        <strain evidence="3 4">PLY_AMNH</strain>
    </source>
</reference>
<dbReference type="Proteomes" id="UP001190700">
    <property type="component" value="Unassembled WGS sequence"/>
</dbReference>
<feature type="compositionally biased region" description="Polar residues" evidence="1">
    <location>
        <begin position="1"/>
        <end position="10"/>
    </location>
</feature>
<keyword evidence="2" id="KW-0472">Membrane</keyword>
<name>A0AAE0CE18_9CHLO</name>
<evidence type="ECO:0000256" key="1">
    <source>
        <dbReference type="SAM" id="MobiDB-lite"/>
    </source>
</evidence>
<sequence>MQVSLANDSALSDGDVPTSSPSDGAPSFSLSEANAPPRRNGKRTREGKKRGPIEYGDAENRLFIIFGVLTFVALAVVLLAFYMQVKDNDDDGDASVAVWQPPRNESGVSSSVSPSSCFGATRLDEQGADRPLSPQDCEGESFIAANTCFGRPASTRVVDQLDRSITAAPSSTCADSLITESDSTIEKTALQWCLRQDPAILSNIVAFAECMCTRCDLRHLIVKYDACLTPNASRLKLSPPPSPTTRFGCAGYARDTAENDPTLMELRGTAWCALAYGPRAADEVRLKNNALVFLVGVTQYLLT</sequence>